<organism evidence="3 4">
    <name type="scientific">Nicotiana attenuata</name>
    <name type="common">Coyote tobacco</name>
    <dbReference type="NCBI Taxonomy" id="49451"/>
    <lineage>
        <taxon>Eukaryota</taxon>
        <taxon>Viridiplantae</taxon>
        <taxon>Streptophyta</taxon>
        <taxon>Embryophyta</taxon>
        <taxon>Tracheophyta</taxon>
        <taxon>Spermatophyta</taxon>
        <taxon>Magnoliopsida</taxon>
        <taxon>eudicotyledons</taxon>
        <taxon>Gunneridae</taxon>
        <taxon>Pentapetalae</taxon>
        <taxon>asterids</taxon>
        <taxon>lamiids</taxon>
        <taxon>Solanales</taxon>
        <taxon>Solanaceae</taxon>
        <taxon>Nicotianoideae</taxon>
        <taxon>Nicotianeae</taxon>
        <taxon>Nicotiana</taxon>
    </lineage>
</organism>
<dbReference type="PANTHER" id="PTHR35164">
    <property type="entry name" value="EXPRESSED PROTEIN"/>
    <property type="match status" value="1"/>
</dbReference>
<comment type="caution">
    <text evidence="3">The sequence shown here is derived from an EMBL/GenBank/DDBJ whole genome shotgun (WGS) entry which is preliminary data.</text>
</comment>
<evidence type="ECO:0000313" key="3">
    <source>
        <dbReference type="EMBL" id="OIT03082.1"/>
    </source>
</evidence>
<proteinExistence type="predicted"/>
<dbReference type="OrthoDB" id="774313at2759"/>
<dbReference type="OMA" id="AKEFQLW"/>
<dbReference type="Proteomes" id="UP000187609">
    <property type="component" value="Unassembled WGS sequence"/>
</dbReference>
<protein>
    <submittedName>
        <fullName evidence="3">Uncharacterized protein</fullName>
    </submittedName>
</protein>
<dbReference type="KEGG" id="nau:109225931"/>
<feature type="region of interest" description="Disordered" evidence="2">
    <location>
        <begin position="349"/>
        <end position="398"/>
    </location>
</feature>
<reference evidence="3" key="1">
    <citation type="submission" date="2016-11" db="EMBL/GenBank/DDBJ databases">
        <title>The genome of Nicotiana attenuata.</title>
        <authorList>
            <person name="Xu S."/>
            <person name="Brockmoeller T."/>
            <person name="Gaquerel E."/>
            <person name="Navarro A."/>
            <person name="Kuhl H."/>
            <person name="Gase K."/>
            <person name="Ling Z."/>
            <person name="Zhou W."/>
            <person name="Kreitzer C."/>
            <person name="Stanke M."/>
            <person name="Tang H."/>
            <person name="Lyons E."/>
            <person name="Pandey P."/>
            <person name="Pandey S.P."/>
            <person name="Timmermann B."/>
            <person name="Baldwin I.T."/>
        </authorList>
    </citation>
    <scope>NUCLEOTIDE SEQUENCE [LARGE SCALE GENOMIC DNA]</scope>
    <source>
        <strain evidence="3">UT</strain>
    </source>
</reference>
<accession>A0A1J6IEN9</accession>
<sequence>MEEQMRKLEEEIWQMKEVANEARVKATGELLTELRTSRELQSNTQEELKIKCKKIFSLNLEIERAKEFQLWLAEKEDSLGKLKGELNTAKGNEAQAMELLSNFKKRVHELEAEVESRRLFESKMFDSLVLKTKEFEQTSRHCDGSCHGKELGWLGSELGSAKANLAKTEEKEKYASSKAKALSDEMLLLRKELKLATDAEEKSQTEATVAKEKLSASQLELEQVKDEARRLKQMVRNTEARYQKLLDEAKQETLAQQETARLVKSLKDAKHMTRAAREEIYKLRDILKQVINEANVVKAAADLAKDENFQLKDSLAEKEERLCFLAREIGQVAKEIFVRPIELNRQESEDLEAKIQDEDPEKAEAPKQVFHHRRASSSTFSDDFGTPRTEFSDYSDTD</sequence>
<feature type="coiled-coil region" evidence="1">
    <location>
        <begin position="72"/>
        <end position="113"/>
    </location>
</feature>
<name>A0A1J6IEN9_NICAT</name>
<gene>
    <name evidence="3" type="ORF">A4A49_26255</name>
</gene>
<dbReference type="Gramene" id="OIT03082">
    <property type="protein sequence ID" value="OIT03082"/>
    <property type="gene ID" value="A4A49_26255"/>
</dbReference>
<dbReference type="EMBL" id="MJEQ01037187">
    <property type="protein sequence ID" value="OIT03082.1"/>
    <property type="molecule type" value="Genomic_DNA"/>
</dbReference>
<evidence type="ECO:0000256" key="2">
    <source>
        <dbReference type="SAM" id="MobiDB-lite"/>
    </source>
</evidence>
<feature type="coiled-coil region" evidence="1">
    <location>
        <begin position="179"/>
        <end position="255"/>
    </location>
</feature>
<dbReference type="STRING" id="49451.A0A1J6IEN9"/>
<dbReference type="PANTHER" id="PTHR35164:SF9">
    <property type="entry name" value="EXPRESSED PROTEIN"/>
    <property type="match status" value="1"/>
</dbReference>
<feature type="compositionally biased region" description="Basic and acidic residues" evidence="2">
    <location>
        <begin position="349"/>
        <end position="365"/>
    </location>
</feature>
<dbReference type="AlphaFoldDB" id="A0A1J6IEN9"/>
<keyword evidence="4" id="KW-1185">Reference proteome</keyword>
<keyword evidence="1" id="KW-0175">Coiled coil</keyword>
<dbReference type="SMR" id="A0A1J6IEN9"/>
<evidence type="ECO:0000256" key="1">
    <source>
        <dbReference type="SAM" id="Coils"/>
    </source>
</evidence>
<evidence type="ECO:0000313" key="4">
    <source>
        <dbReference type="Proteomes" id="UP000187609"/>
    </source>
</evidence>